<evidence type="ECO:0000313" key="11">
    <source>
        <dbReference type="Proteomes" id="UP001567538"/>
    </source>
</evidence>
<keyword evidence="11" id="KW-1185">Reference proteome</keyword>
<dbReference type="EC" id="3.1.1.11" evidence="3"/>
<evidence type="ECO:0000259" key="9">
    <source>
        <dbReference type="Pfam" id="PF01095"/>
    </source>
</evidence>
<protein>
    <recommendedName>
        <fullName evidence="3">pectinesterase</fullName>
        <ecNumber evidence="3">3.1.1.11</ecNumber>
    </recommendedName>
</protein>
<accession>A0ABD1GGA4</accession>
<comment type="pathway">
    <text evidence="1">Glycan metabolism; pectin degradation; 2-dehydro-3-deoxy-D-gluconate from pectin: step 1/5.</text>
</comment>
<evidence type="ECO:0000256" key="6">
    <source>
        <dbReference type="ARBA" id="ARBA00023180"/>
    </source>
</evidence>
<evidence type="ECO:0000313" key="10">
    <source>
        <dbReference type="EMBL" id="KAL1542972.1"/>
    </source>
</evidence>
<gene>
    <name evidence="10" type="ORF">AAHA92_20001</name>
</gene>
<dbReference type="InterPro" id="IPR011050">
    <property type="entry name" value="Pectin_lyase_fold/virulence"/>
</dbReference>
<evidence type="ECO:0000256" key="5">
    <source>
        <dbReference type="ARBA" id="ARBA00023085"/>
    </source>
</evidence>
<feature type="domain" description="Pectinesterase catalytic" evidence="9">
    <location>
        <begin position="21"/>
        <end position="294"/>
    </location>
</feature>
<reference evidence="10 11" key="1">
    <citation type="submission" date="2024-06" db="EMBL/GenBank/DDBJ databases">
        <title>A chromosome level genome sequence of Diviner's sage (Salvia divinorum).</title>
        <authorList>
            <person name="Ford S.A."/>
            <person name="Ro D.-K."/>
            <person name="Ness R.W."/>
            <person name="Phillips M.A."/>
        </authorList>
    </citation>
    <scope>NUCLEOTIDE SEQUENCE [LARGE SCALE GENOMIC DNA]</scope>
    <source>
        <strain evidence="10">SAF-2024a</strain>
        <tissue evidence="10">Leaf</tissue>
    </source>
</reference>
<comment type="caution">
    <text evidence="10">The sequence shown here is derived from an EMBL/GenBank/DDBJ whole genome shotgun (WGS) entry which is preliminary data.</text>
</comment>
<name>A0ABD1GGA4_SALDI</name>
<dbReference type="Gene3D" id="2.160.20.10">
    <property type="entry name" value="Single-stranded right-handed beta-helix, Pectin lyase-like"/>
    <property type="match status" value="1"/>
</dbReference>
<evidence type="ECO:0000256" key="4">
    <source>
        <dbReference type="ARBA" id="ARBA00022801"/>
    </source>
</evidence>
<dbReference type="Proteomes" id="UP001567538">
    <property type="component" value="Unassembled WGS sequence"/>
</dbReference>
<evidence type="ECO:0000256" key="3">
    <source>
        <dbReference type="ARBA" id="ARBA00013229"/>
    </source>
</evidence>
<organism evidence="10 11">
    <name type="scientific">Salvia divinorum</name>
    <name type="common">Maria pastora</name>
    <name type="synonym">Diviner's sage</name>
    <dbReference type="NCBI Taxonomy" id="28513"/>
    <lineage>
        <taxon>Eukaryota</taxon>
        <taxon>Viridiplantae</taxon>
        <taxon>Streptophyta</taxon>
        <taxon>Embryophyta</taxon>
        <taxon>Tracheophyta</taxon>
        <taxon>Spermatophyta</taxon>
        <taxon>Magnoliopsida</taxon>
        <taxon>eudicotyledons</taxon>
        <taxon>Gunneridae</taxon>
        <taxon>Pentapetalae</taxon>
        <taxon>asterids</taxon>
        <taxon>lamiids</taxon>
        <taxon>Lamiales</taxon>
        <taxon>Lamiaceae</taxon>
        <taxon>Nepetoideae</taxon>
        <taxon>Mentheae</taxon>
        <taxon>Salviinae</taxon>
        <taxon>Salvia</taxon>
        <taxon>Salvia subgen. Calosphace</taxon>
    </lineage>
</organism>
<keyword evidence="5" id="KW-0063">Aspartyl esterase</keyword>
<dbReference type="InterPro" id="IPR000070">
    <property type="entry name" value="Pectinesterase_cat"/>
</dbReference>
<dbReference type="PANTHER" id="PTHR31321:SF76">
    <property type="entry name" value="PECTINESTERASE 10-RELATED"/>
    <property type="match status" value="1"/>
</dbReference>
<keyword evidence="4 10" id="KW-0378">Hydrolase</keyword>
<evidence type="ECO:0000256" key="8">
    <source>
        <dbReference type="ARBA" id="ARBA00057335"/>
    </source>
</evidence>
<dbReference type="FunFam" id="2.160.20.10:FF:000013">
    <property type="entry name" value="Pectinesterase"/>
    <property type="match status" value="1"/>
</dbReference>
<dbReference type="EMBL" id="JBEAFC010000008">
    <property type="protein sequence ID" value="KAL1542972.1"/>
    <property type="molecule type" value="Genomic_DNA"/>
</dbReference>
<comment type="function">
    <text evidence="8">Acts in the modification of cell walls via demethylesterification of cell wall pectin.</text>
</comment>
<dbReference type="PANTHER" id="PTHR31321">
    <property type="entry name" value="ACYL-COA THIOESTER HYDROLASE YBHC-RELATED"/>
    <property type="match status" value="1"/>
</dbReference>
<comment type="catalytic activity">
    <reaction evidence="7">
        <text>[(1-&gt;4)-alpha-D-galacturonosyl methyl ester](n) + n H2O = [(1-&gt;4)-alpha-D-galacturonosyl](n) + n methanol + n H(+)</text>
        <dbReference type="Rhea" id="RHEA:22380"/>
        <dbReference type="Rhea" id="RHEA-COMP:14570"/>
        <dbReference type="Rhea" id="RHEA-COMP:14573"/>
        <dbReference type="ChEBI" id="CHEBI:15377"/>
        <dbReference type="ChEBI" id="CHEBI:15378"/>
        <dbReference type="ChEBI" id="CHEBI:17790"/>
        <dbReference type="ChEBI" id="CHEBI:140522"/>
        <dbReference type="ChEBI" id="CHEBI:140523"/>
        <dbReference type="EC" id="3.1.1.11"/>
    </reaction>
</comment>
<proteinExistence type="inferred from homology"/>
<dbReference type="InterPro" id="IPR012334">
    <property type="entry name" value="Pectin_lyas_fold"/>
</dbReference>
<dbReference type="AlphaFoldDB" id="A0ABD1GGA4"/>
<evidence type="ECO:0000256" key="2">
    <source>
        <dbReference type="ARBA" id="ARBA00008891"/>
    </source>
</evidence>
<dbReference type="GO" id="GO:0030599">
    <property type="term" value="F:pectinesterase activity"/>
    <property type="evidence" value="ECO:0007669"/>
    <property type="project" value="UniProtKB-EC"/>
</dbReference>
<sequence length="318" mass="35004">MATVALDSDGREIKVNCYTTIVVDQSGGGSFKSIQAAVDSIPQNNLNWTCLFIKAGLYRERVLIPYGKSFVYMAGEGMRRTNVVADAHGPMDETATLNTQGDNIIVKGMSFSNSYNLRPTRTQNPIKPALAAKIEGDKTAFYECGFYGLQDTVWDVAGRHYFKYCTIEGVVDFIFGSGQSIYEKCMISVIGEALGVGNIGYITAQGRDNPNETNGFVFKYCYIVGKGKTYLGRPWRKYARVIFYKSFISDVVVPRGWDPYYNSGGQESLLTIAEVGCFGAGADRAGRAMWARSKLSGHGLLDLISLNYINSDGWLTPV</sequence>
<evidence type="ECO:0000256" key="1">
    <source>
        <dbReference type="ARBA" id="ARBA00005184"/>
    </source>
</evidence>
<dbReference type="Pfam" id="PF01095">
    <property type="entry name" value="Pectinesterase"/>
    <property type="match status" value="1"/>
</dbReference>
<dbReference type="SUPFAM" id="SSF51126">
    <property type="entry name" value="Pectin lyase-like"/>
    <property type="match status" value="1"/>
</dbReference>
<comment type="similarity">
    <text evidence="2">Belongs to the pectinesterase family.</text>
</comment>
<evidence type="ECO:0000256" key="7">
    <source>
        <dbReference type="ARBA" id="ARBA00047928"/>
    </source>
</evidence>
<keyword evidence="6" id="KW-0325">Glycoprotein</keyword>